<dbReference type="InterPro" id="IPR036869">
    <property type="entry name" value="J_dom_sf"/>
</dbReference>
<dbReference type="GO" id="GO:0005737">
    <property type="term" value="C:cytoplasm"/>
    <property type="evidence" value="ECO:0007669"/>
    <property type="project" value="TreeGrafter"/>
</dbReference>
<dbReference type="Proteomes" id="UP000294887">
    <property type="component" value="Unassembled WGS sequence"/>
</dbReference>
<dbReference type="RefSeq" id="WP_131907327.1">
    <property type="nucleotide sequence ID" value="NZ_BAAAFU010000007.1"/>
</dbReference>
<dbReference type="InterPro" id="IPR002939">
    <property type="entry name" value="DnaJ_C"/>
</dbReference>
<dbReference type="Pfam" id="PF01556">
    <property type="entry name" value="DnaJ_C"/>
    <property type="match status" value="1"/>
</dbReference>
<dbReference type="PROSITE" id="PS00636">
    <property type="entry name" value="DNAJ_1"/>
    <property type="match status" value="1"/>
</dbReference>
<dbReference type="EMBL" id="SMFQ01000005">
    <property type="protein sequence ID" value="TCJ82827.1"/>
    <property type="molecule type" value="Genomic_DNA"/>
</dbReference>
<dbReference type="SMART" id="SM00271">
    <property type="entry name" value="DnaJ"/>
    <property type="match status" value="1"/>
</dbReference>
<dbReference type="SUPFAM" id="SSF46565">
    <property type="entry name" value="Chaperone J-domain"/>
    <property type="match status" value="1"/>
</dbReference>
<dbReference type="Pfam" id="PF00226">
    <property type="entry name" value="DnaJ"/>
    <property type="match status" value="1"/>
</dbReference>
<reference evidence="3 4" key="1">
    <citation type="submission" date="2019-03" db="EMBL/GenBank/DDBJ databases">
        <title>Genomic Encyclopedia of Type Strains, Phase IV (KMG-IV): sequencing the most valuable type-strain genomes for metagenomic binning, comparative biology and taxonomic classification.</title>
        <authorList>
            <person name="Goeker M."/>
        </authorList>
    </citation>
    <scope>NUCLEOTIDE SEQUENCE [LARGE SCALE GENOMIC DNA]</scope>
    <source>
        <strain evidence="3 4">DSM 24830</strain>
    </source>
</reference>
<name>A0A4R1ENJ7_9GAMM</name>
<dbReference type="GO" id="GO:0051082">
    <property type="term" value="F:unfolded protein binding"/>
    <property type="evidence" value="ECO:0007669"/>
    <property type="project" value="InterPro"/>
</dbReference>
<keyword evidence="1" id="KW-0143">Chaperone</keyword>
<dbReference type="Gene3D" id="1.10.287.110">
    <property type="entry name" value="DnaJ domain"/>
    <property type="match status" value="1"/>
</dbReference>
<dbReference type="PRINTS" id="PR00625">
    <property type="entry name" value="JDOMAIN"/>
</dbReference>
<dbReference type="FunFam" id="2.60.260.20:FF:000013">
    <property type="entry name" value="DnaJ subfamily B member 11"/>
    <property type="match status" value="1"/>
</dbReference>
<keyword evidence="3" id="KW-0238">DNA-binding</keyword>
<keyword evidence="4" id="KW-1185">Reference proteome</keyword>
<dbReference type="InterPro" id="IPR018253">
    <property type="entry name" value="DnaJ_domain_CS"/>
</dbReference>
<evidence type="ECO:0000313" key="4">
    <source>
        <dbReference type="Proteomes" id="UP000294887"/>
    </source>
</evidence>
<dbReference type="PANTHER" id="PTHR43096">
    <property type="entry name" value="DNAJ HOMOLOG 1, MITOCHONDRIAL-RELATED"/>
    <property type="match status" value="1"/>
</dbReference>
<dbReference type="PANTHER" id="PTHR43096:SF52">
    <property type="entry name" value="DNAJ HOMOLOG 1, MITOCHONDRIAL-RELATED"/>
    <property type="match status" value="1"/>
</dbReference>
<dbReference type="PROSITE" id="PS50076">
    <property type="entry name" value="DNAJ_2"/>
    <property type="match status" value="1"/>
</dbReference>
<dbReference type="SUPFAM" id="SSF49493">
    <property type="entry name" value="HSP40/DnaJ peptide-binding domain"/>
    <property type="match status" value="2"/>
</dbReference>
<dbReference type="OrthoDB" id="9779889at2"/>
<organism evidence="3 4">
    <name type="scientific">Cocleimonas flava</name>
    <dbReference type="NCBI Taxonomy" id="634765"/>
    <lineage>
        <taxon>Bacteria</taxon>
        <taxon>Pseudomonadati</taxon>
        <taxon>Pseudomonadota</taxon>
        <taxon>Gammaproteobacteria</taxon>
        <taxon>Thiotrichales</taxon>
        <taxon>Thiotrichaceae</taxon>
        <taxon>Cocleimonas</taxon>
    </lineage>
</organism>
<sequence>MQYKDYYKILGVDRDIDHAELKKSYRKLARKYHPDVSTEANAEERFKEVNEAYEVLGDETKRAQYDNLGADWQNGQSFNPPPGWDGGFDFNQFTGGGGGHSTGGFSDFFESMFGGGFQQGAHQQRYQQRAKPANEVMKLYVDLEDVYAGNNKRVRLPNGSSVEVKIPKGIEEGKKIRLSGKASTGGDLHLQIAFNKHPVFKREDKDIYLDLPIAPWEAALGTSANIKTLSGELKLKIPAGSSSGKKMRIKGRGLPGKSSGNLSGDQFVVIQIVTPPAETDEDKKFYEEMEKKFDWKPR</sequence>
<dbReference type="AlphaFoldDB" id="A0A4R1ENJ7"/>
<accession>A0A4R1ENJ7</accession>
<gene>
    <name evidence="3" type="ORF">EV695_3563</name>
</gene>
<comment type="caution">
    <text evidence="3">The sequence shown here is derived from an EMBL/GenBank/DDBJ whole genome shotgun (WGS) entry which is preliminary data.</text>
</comment>
<evidence type="ECO:0000259" key="2">
    <source>
        <dbReference type="PROSITE" id="PS50076"/>
    </source>
</evidence>
<dbReference type="GO" id="GO:0003677">
    <property type="term" value="F:DNA binding"/>
    <property type="evidence" value="ECO:0007669"/>
    <property type="project" value="UniProtKB-KW"/>
</dbReference>
<proteinExistence type="predicted"/>
<dbReference type="InterPro" id="IPR008971">
    <property type="entry name" value="HSP40/DnaJ_pept-bd"/>
</dbReference>
<evidence type="ECO:0000256" key="1">
    <source>
        <dbReference type="ARBA" id="ARBA00023186"/>
    </source>
</evidence>
<dbReference type="CDD" id="cd06257">
    <property type="entry name" value="DnaJ"/>
    <property type="match status" value="1"/>
</dbReference>
<dbReference type="Gene3D" id="2.60.260.20">
    <property type="entry name" value="Urease metallochaperone UreE, N-terminal domain"/>
    <property type="match status" value="2"/>
</dbReference>
<dbReference type="GO" id="GO:0042026">
    <property type="term" value="P:protein refolding"/>
    <property type="evidence" value="ECO:0007669"/>
    <property type="project" value="TreeGrafter"/>
</dbReference>
<evidence type="ECO:0000313" key="3">
    <source>
        <dbReference type="EMBL" id="TCJ82827.1"/>
    </source>
</evidence>
<dbReference type="InterPro" id="IPR001623">
    <property type="entry name" value="DnaJ_domain"/>
</dbReference>
<feature type="domain" description="J" evidence="2">
    <location>
        <begin position="5"/>
        <end position="69"/>
    </location>
</feature>
<dbReference type="CDD" id="cd10747">
    <property type="entry name" value="DnaJ_C"/>
    <property type="match status" value="1"/>
</dbReference>
<protein>
    <submittedName>
        <fullName evidence="3">Curved DNA-binding protein</fullName>
    </submittedName>
</protein>